<name>A0A2V1GYG3_9GAMM</name>
<keyword evidence="3" id="KW-1185">Reference proteome</keyword>
<comment type="caution">
    <text evidence="2">The sequence shown here is derived from an EMBL/GenBank/DDBJ whole genome shotgun (WGS) entry which is preliminary data.</text>
</comment>
<evidence type="ECO:0000313" key="3">
    <source>
        <dbReference type="Proteomes" id="UP000244906"/>
    </source>
</evidence>
<feature type="transmembrane region" description="Helical" evidence="1">
    <location>
        <begin position="358"/>
        <end position="375"/>
    </location>
</feature>
<keyword evidence="1" id="KW-0812">Transmembrane</keyword>
<proteinExistence type="predicted"/>
<keyword evidence="1" id="KW-1133">Transmembrane helix</keyword>
<dbReference type="EMBL" id="QDDL01000002">
    <property type="protein sequence ID" value="PVZ70377.1"/>
    <property type="molecule type" value="Genomic_DNA"/>
</dbReference>
<accession>A0A2V1GYG3</accession>
<evidence type="ECO:0008006" key="4">
    <source>
        <dbReference type="Google" id="ProtNLM"/>
    </source>
</evidence>
<reference evidence="2 3" key="1">
    <citation type="submission" date="2018-04" db="EMBL/GenBank/DDBJ databases">
        <title>Thalassorhabdus spongiae gen. nov., sp. nov., isolated from a marine sponge in South-West Iceland.</title>
        <authorList>
            <person name="Knobloch S."/>
            <person name="Daussin A."/>
            <person name="Johannsson R."/>
            <person name="Marteinsson V.T."/>
        </authorList>
    </citation>
    <scope>NUCLEOTIDE SEQUENCE [LARGE SCALE GENOMIC DNA]</scope>
    <source>
        <strain evidence="2 3">Hp12</strain>
    </source>
</reference>
<dbReference type="Proteomes" id="UP000244906">
    <property type="component" value="Unassembled WGS sequence"/>
</dbReference>
<keyword evidence="1" id="KW-0472">Membrane</keyword>
<dbReference type="RefSeq" id="WP_116686449.1">
    <property type="nucleotide sequence ID" value="NZ_CAWNYD010000002.1"/>
</dbReference>
<feature type="transmembrane region" description="Helical" evidence="1">
    <location>
        <begin position="227"/>
        <end position="251"/>
    </location>
</feature>
<gene>
    <name evidence="2" type="ORF">DC094_07220</name>
</gene>
<dbReference type="OrthoDB" id="9759690at2"/>
<evidence type="ECO:0000313" key="2">
    <source>
        <dbReference type="EMBL" id="PVZ70377.1"/>
    </source>
</evidence>
<sequence length="394" mass="45296">MTDCWWHSLKQLVDQIQLSEFDNDSYSVRIQHQTLLLGAEQALLIQCAQQATSAEQLQQNLSEHISGLTTELLQQISQILIEKINTLIDSPEHIYTSMNVPLYKLGWINHLAWKCRGIMKPTIFYKWFPATIFMLIISFIMTLDKWENVSLDLSTVGAFYLVLILSGLIHETGHMIAAQAIERKNVQVSFGFYLFIPVLYSDLSHIWSASREKRVVANLAGVAVETIFSLLLISIHIISGEVIWLHLALLISWSGLSNMLPFGRSDGYWILCDLFKQPNLLPRFIPSLLDWHQGKKQSKGERFPALYGLFNLTFMLVLFTAIISEMHSLMLSFPQRVWVFIRDFFQSNQVVPLTIEDLWLLGLWFFCFRILYMLSRFVKALRSGKSAVDSTLLG</sequence>
<feature type="transmembrane region" description="Helical" evidence="1">
    <location>
        <begin position="305"/>
        <end position="324"/>
    </location>
</feature>
<dbReference type="AlphaFoldDB" id="A0A2V1GYG3"/>
<protein>
    <recommendedName>
        <fullName evidence="4">Peptidase M50 domain-containing protein</fullName>
    </recommendedName>
</protein>
<feature type="transmembrane region" description="Helical" evidence="1">
    <location>
        <begin position="149"/>
        <end position="169"/>
    </location>
</feature>
<evidence type="ECO:0000256" key="1">
    <source>
        <dbReference type="SAM" id="Phobius"/>
    </source>
</evidence>
<organism evidence="2 3">
    <name type="scientific">Pelagibaculum spongiae</name>
    <dbReference type="NCBI Taxonomy" id="2080658"/>
    <lineage>
        <taxon>Bacteria</taxon>
        <taxon>Pseudomonadati</taxon>
        <taxon>Pseudomonadota</taxon>
        <taxon>Gammaproteobacteria</taxon>
        <taxon>Oceanospirillales</taxon>
        <taxon>Pelagibaculum</taxon>
    </lineage>
</organism>
<feature type="transmembrane region" description="Helical" evidence="1">
    <location>
        <begin position="123"/>
        <end position="143"/>
    </location>
</feature>